<dbReference type="PRINTS" id="PR00040">
    <property type="entry name" value="HTHMERR"/>
</dbReference>
<dbReference type="PANTHER" id="PTHR30204">
    <property type="entry name" value="REDOX-CYCLING DRUG-SENSING TRANSCRIPTIONAL ACTIVATOR SOXR"/>
    <property type="match status" value="1"/>
</dbReference>
<reference evidence="3 4" key="1">
    <citation type="submission" date="2020-09" db="EMBL/GenBank/DDBJ databases">
        <title>Diversity and distribution of actinomycetes associated with coral in the coast of Hainan.</title>
        <authorList>
            <person name="Li F."/>
        </authorList>
    </citation>
    <scope>NUCLEOTIDE SEQUENCE [LARGE SCALE GENOMIC DNA]</scope>
    <source>
        <strain evidence="3 4">HNM0947</strain>
    </source>
</reference>
<dbReference type="CDD" id="cd00592">
    <property type="entry name" value="HTH_MerR-like"/>
    <property type="match status" value="1"/>
</dbReference>
<dbReference type="PANTHER" id="PTHR30204:SF97">
    <property type="entry name" value="MERR FAMILY REGULATORY PROTEIN"/>
    <property type="match status" value="1"/>
</dbReference>
<evidence type="ECO:0000259" key="2">
    <source>
        <dbReference type="PROSITE" id="PS50937"/>
    </source>
</evidence>
<dbReference type="InterPro" id="IPR000551">
    <property type="entry name" value="MerR-type_HTH_dom"/>
</dbReference>
<accession>A0ABR9PAD6</accession>
<gene>
    <name evidence="3" type="ORF">IDM40_19200</name>
</gene>
<sequence>MLTIGEAARLLGTTPRTLRFYHQRGLVPEPERDELGHRRYGIATVHALKQLLDLRGLGLPLARCAELLDGDGGDVEEGLLAWEEEIARRQQELEEQRLMVVRLRESRSRARASAEGQGWAEWAGTLTDRGVPSDLVSRERAAAQLLSIVGDGEPLATPVLEGLDQGAAADAVSRLAELSPADEDSPETAELVEDLAGMIGPFVRSLVDAPPAPVSADGLASGLLASFPPAQRRVMRRVMARVGEETPPPAK</sequence>
<feature type="domain" description="HTH merR-type" evidence="2">
    <location>
        <begin position="1"/>
        <end position="70"/>
    </location>
</feature>
<dbReference type="SUPFAM" id="SSF46955">
    <property type="entry name" value="Putative DNA-binding domain"/>
    <property type="match status" value="1"/>
</dbReference>
<dbReference type="Proteomes" id="UP000806528">
    <property type="component" value="Unassembled WGS sequence"/>
</dbReference>
<keyword evidence="1" id="KW-0238">DNA-binding</keyword>
<dbReference type="Gene3D" id="1.10.1660.10">
    <property type="match status" value="1"/>
</dbReference>
<dbReference type="PROSITE" id="PS50937">
    <property type="entry name" value="HTH_MERR_2"/>
    <property type="match status" value="1"/>
</dbReference>
<dbReference type="InterPro" id="IPR009061">
    <property type="entry name" value="DNA-bd_dom_put_sf"/>
</dbReference>
<name>A0ABR9PAD6_9ACTN</name>
<keyword evidence="4" id="KW-1185">Reference proteome</keyword>
<organism evidence="3 4">
    <name type="scientific">Nocardiopsis coralli</name>
    <dbReference type="NCBI Taxonomy" id="2772213"/>
    <lineage>
        <taxon>Bacteria</taxon>
        <taxon>Bacillati</taxon>
        <taxon>Actinomycetota</taxon>
        <taxon>Actinomycetes</taxon>
        <taxon>Streptosporangiales</taxon>
        <taxon>Nocardiopsidaceae</taxon>
        <taxon>Nocardiopsis</taxon>
    </lineage>
</organism>
<evidence type="ECO:0000313" key="3">
    <source>
        <dbReference type="EMBL" id="MBE3000804.1"/>
    </source>
</evidence>
<evidence type="ECO:0000256" key="1">
    <source>
        <dbReference type="ARBA" id="ARBA00023125"/>
    </source>
</evidence>
<proteinExistence type="predicted"/>
<dbReference type="SMART" id="SM00422">
    <property type="entry name" value="HTH_MERR"/>
    <property type="match status" value="1"/>
</dbReference>
<evidence type="ECO:0000313" key="4">
    <source>
        <dbReference type="Proteomes" id="UP000806528"/>
    </source>
</evidence>
<dbReference type="EMBL" id="JADBGI010000018">
    <property type="protein sequence ID" value="MBE3000804.1"/>
    <property type="molecule type" value="Genomic_DNA"/>
</dbReference>
<comment type="caution">
    <text evidence="3">The sequence shown here is derived from an EMBL/GenBank/DDBJ whole genome shotgun (WGS) entry which is preliminary data.</text>
</comment>
<dbReference type="Pfam" id="PF00376">
    <property type="entry name" value="MerR"/>
    <property type="match status" value="1"/>
</dbReference>
<dbReference type="RefSeq" id="WP_193123408.1">
    <property type="nucleotide sequence ID" value="NZ_JADBGI010000018.1"/>
</dbReference>
<protein>
    <submittedName>
        <fullName evidence="3">MerR family transcriptional regulator</fullName>
    </submittedName>
</protein>
<dbReference type="InterPro" id="IPR047057">
    <property type="entry name" value="MerR_fam"/>
</dbReference>